<organism evidence="2 3">
    <name type="scientific">Mageeibacillus indolicus (strain UPII9-5)</name>
    <name type="common">Clostridiales genomosp. BVAB3 (strain UPII9-5)</name>
    <dbReference type="NCBI Taxonomy" id="699246"/>
    <lineage>
        <taxon>Bacteria</taxon>
        <taxon>Bacillati</taxon>
        <taxon>Bacillota</taxon>
        <taxon>Clostridia</taxon>
        <taxon>Eubacteriales</taxon>
        <taxon>Oscillospiraceae</taxon>
        <taxon>Mageeibacillus</taxon>
    </lineage>
</organism>
<dbReference type="RefSeq" id="WP_012993692.1">
    <property type="nucleotide sequence ID" value="NC_013895.2"/>
</dbReference>
<gene>
    <name evidence="2" type="ordered locus">HMPREF0868_0597</name>
</gene>
<keyword evidence="3" id="KW-1185">Reference proteome</keyword>
<dbReference type="Proteomes" id="UP000008234">
    <property type="component" value="Chromosome"/>
</dbReference>
<sequence>MKRLLSSVQIRSVILASLSVVALSAATFSTPVAYGYNAKVQYQTELQKKLGVTEGISIRSWLAGDKNYKPPMINIPEICKNILPIRTLTSDYYGADGAQAAVQMLLKYRRVDLSQEQLATELNGAYTQAAMSKPTDISKVKESVNSHLFGYATPDSNYDPGYFLYNMNSETEPNRFRSMLKQNVIDGYPIIYHVDASYLYPGATGSKYVLGIGYRIAKLMDDQTQQNSPANIGRIYFLDPDQSRQDFYWGGLKYMDINDFIKAVQHSYSGCYIA</sequence>
<evidence type="ECO:0000313" key="3">
    <source>
        <dbReference type="Proteomes" id="UP000008234"/>
    </source>
</evidence>
<proteinExistence type="predicted"/>
<reference evidence="3" key="1">
    <citation type="submission" date="2009-12" db="EMBL/GenBank/DDBJ databases">
        <title>Sequence of Clostridiales genomosp. BVAB3 str. UPII9-5.</title>
        <authorList>
            <person name="Madupu R."/>
            <person name="Durkin A.S."/>
            <person name="Torralba M."/>
            <person name="Methe B."/>
            <person name="Sutton G.G."/>
            <person name="Strausberg R.L."/>
            <person name="Nelson K.E."/>
        </authorList>
    </citation>
    <scope>NUCLEOTIDE SEQUENCE [LARGE SCALE GENOMIC DNA]</scope>
    <source>
        <strain evidence="3">UPII9-5</strain>
    </source>
</reference>
<dbReference type="HOGENOM" id="CLU_1014901_0_0_9"/>
<evidence type="ECO:0008006" key="4">
    <source>
        <dbReference type="Google" id="ProtNLM"/>
    </source>
</evidence>
<dbReference type="EMBL" id="CP001850">
    <property type="protein sequence ID" value="ADC90684.1"/>
    <property type="molecule type" value="Genomic_DNA"/>
</dbReference>
<evidence type="ECO:0000313" key="2">
    <source>
        <dbReference type="EMBL" id="ADC90684.1"/>
    </source>
</evidence>
<keyword evidence="1" id="KW-0732">Signal</keyword>
<dbReference type="STRING" id="699246.HMPREF0868_0597"/>
<name>D3R163_MAGIU</name>
<protein>
    <recommendedName>
        <fullName evidence="4">Peptidase C39-like domain-containing protein</fullName>
    </recommendedName>
</protein>
<feature type="chain" id="PRO_5038849350" description="Peptidase C39-like domain-containing protein" evidence="1">
    <location>
        <begin position="34"/>
        <end position="274"/>
    </location>
</feature>
<dbReference type="eggNOG" id="COG0457">
    <property type="taxonomic scope" value="Bacteria"/>
</dbReference>
<feature type="signal peptide" evidence="1">
    <location>
        <begin position="1"/>
        <end position="33"/>
    </location>
</feature>
<evidence type="ECO:0000256" key="1">
    <source>
        <dbReference type="SAM" id="SignalP"/>
    </source>
</evidence>
<dbReference type="KEGG" id="clo:HMPREF0868_0597"/>
<dbReference type="AlphaFoldDB" id="D3R163"/>
<accession>D3R163</accession>